<feature type="region of interest" description="Disordered" evidence="2">
    <location>
        <begin position="162"/>
        <end position="187"/>
    </location>
</feature>
<keyword evidence="5" id="KW-1185">Reference proteome</keyword>
<dbReference type="AlphaFoldDB" id="A0AAD4NVT4"/>
<feature type="compositionally biased region" description="Acidic residues" evidence="2">
    <location>
        <begin position="211"/>
        <end position="235"/>
    </location>
</feature>
<evidence type="ECO:0000256" key="3">
    <source>
        <dbReference type="SAM" id="Phobius"/>
    </source>
</evidence>
<proteinExistence type="predicted"/>
<evidence type="ECO:0000256" key="1">
    <source>
        <dbReference type="SAM" id="Coils"/>
    </source>
</evidence>
<evidence type="ECO:0000313" key="4">
    <source>
        <dbReference type="EMBL" id="KAG9196194.1"/>
    </source>
</evidence>
<sequence>MEAYFTPRYYEPHSGLLTLTLSMGLGMLVLYAGYKAAMYDMIAKSSPGKSYQSFFSMEMGMSKKELWELLRKTISAEVEILERRMAARESQLDEAIDTVHQHEVRIAALEERYDKAMEEMGALRASIHSCTPENLPATPSVQSPPSKCSSWALSYHSYNSEDDSINGVKDHESEPLVSSSLDQEPEVFSPQLDSALEDELAELGGWGLDIEASDDDNDGNITDQDAEGETDDEYGGSEKSIPCTSSELEVVREPIRPLSKCKTKGASILQG</sequence>
<protein>
    <submittedName>
        <fullName evidence="4">Uncharacterized protein</fullName>
    </submittedName>
</protein>
<feature type="region of interest" description="Disordered" evidence="2">
    <location>
        <begin position="209"/>
        <end position="247"/>
    </location>
</feature>
<comment type="caution">
    <text evidence="4">The sequence shown here is derived from an EMBL/GenBank/DDBJ whole genome shotgun (WGS) entry which is preliminary data.</text>
</comment>
<organism evidence="4 5">
    <name type="scientific">Alternaria panax</name>
    <dbReference type="NCBI Taxonomy" id="48097"/>
    <lineage>
        <taxon>Eukaryota</taxon>
        <taxon>Fungi</taxon>
        <taxon>Dikarya</taxon>
        <taxon>Ascomycota</taxon>
        <taxon>Pezizomycotina</taxon>
        <taxon>Dothideomycetes</taxon>
        <taxon>Pleosporomycetidae</taxon>
        <taxon>Pleosporales</taxon>
        <taxon>Pleosporineae</taxon>
        <taxon>Pleosporaceae</taxon>
        <taxon>Alternaria</taxon>
        <taxon>Alternaria sect. Panax</taxon>
    </lineage>
</organism>
<reference evidence="4" key="1">
    <citation type="submission" date="2021-07" db="EMBL/GenBank/DDBJ databases">
        <title>Genome Resource of American Ginseng Black Spot Pathogen Alternaria panax.</title>
        <authorList>
            <person name="Qiu C."/>
            <person name="Wang W."/>
            <person name="Liu Z."/>
        </authorList>
    </citation>
    <scope>NUCLEOTIDE SEQUENCE</scope>
    <source>
        <strain evidence="4">BNCC115425</strain>
    </source>
</reference>
<name>A0AAD4NVT4_9PLEO</name>
<evidence type="ECO:0000313" key="5">
    <source>
        <dbReference type="Proteomes" id="UP001199106"/>
    </source>
</evidence>
<accession>A0AAD4NVT4</accession>
<feature type="transmembrane region" description="Helical" evidence="3">
    <location>
        <begin position="15"/>
        <end position="34"/>
    </location>
</feature>
<dbReference type="Proteomes" id="UP001199106">
    <property type="component" value="Unassembled WGS sequence"/>
</dbReference>
<gene>
    <name evidence="4" type="ORF">G6011_01315</name>
</gene>
<keyword evidence="1" id="KW-0175">Coiled coil</keyword>
<keyword evidence="3" id="KW-0472">Membrane</keyword>
<feature type="coiled-coil region" evidence="1">
    <location>
        <begin position="78"/>
        <end position="126"/>
    </location>
</feature>
<keyword evidence="3" id="KW-0812">Transmembrane</keyword>
<evidence type="ECO:0000256" key="2">
    <source>
        <dbReference type="SAM" id="MobiDB-lite"/>
    </source>
</evidence>
<keyword evidence="3" id="KW-1133">Transmembrane helix</keyword>
<dbReference type="EMBL" id="JAANER010000001">
    <property type="protein sequence ID" value="KAG9196194.1"/>
    <property type="molecule type" value="Genomic_DNA"/>
</dbReference>